<organism evidence="1 2">
    <name type="scientific">Cryptococcus bacillisporus CA1873</name>
    <dbReference type="NCBI Taxonomy" id="1296111"/>
    <lineage>
        <taxon>Eukaryota</taxon>
        <taxon>Fungi</taxon>
        <taxon>Dikarya</taxon>
        <taxon>Basidiomycota</taxon>
        <taxon>Agaricomycotina</taxon>
        <taxon>Tremellomycetes</taxon>
        <taxon>Tremellales</taxon>
        <taxon>Cryptococcaceae</taxon>
        <taxon>Cryptococcus</taxon>
        <taxon>Cryptococcus gattii species complex</taxon>
    </lineage>
</organism>
<gene>
    <name evidence="1" type="ORF">I314_03268</name>
</gene>
<sequence length="322" mass="35681">MRQREDSAEEEALGRSLSKLPARLGGLGLLSFKDVAPLAYRSACESSDQLLGHLGLIPATEEPPPPISQRSRCAELWDAQRDAILLGLNDIQRKRLTENASKLGRSWLSTPPFFQSLRLSNIDIASALHDRTLVSSSVPICRFCGASASLGHDELCRGRNPWSQYRHDAVNRTIFKHLKQINGATVEIEPPTLSGQRRNDLRVRGTSSLAFVDYDLKILSLGDRDARSTAGPTPVNCKLADFCFDRCVGWLDKVGKTVVKRAPRVTGGAFKPLILSTGGLMSHETADEWKVWRDAMPQGVFLQLQRRISIELVKARARTMVL</sequence>
<reference evidence="1 2" key="1">
    <citation type="submission" date="2015-01" db="EMBL/GenBank/DDBJ databases">
        <title>The Genome Sequence of Cryptococcus gattii CA1873.</title>
        <authorList>
            <consortium name="The Broad Institute Genomics Platform"/>
            <person name="Cuomo C."/>
            <person name="Litvintseva A."/>
            <person name="Chen Y."/>
            <person name="Heitman J."/>
            <person name="Sun S."/>
            <person name="Springer D."/>
            <person name="Dromer F."/>
            <person name="Young S."/>
            <person name="Zeng Q."/>
            <person name="Gargeya S."/>
            <person name="Abouelleil A."/>
            <person name="Alvarado L."/>
            <person name="Chapman S.B."/>
            <person name="Gainer-Dewar J."/>
            <person name="Goldberg J."/>
            <person name="Griggs A."/>
            <person name="Gujja S."/>
            <person name="Hansen M."/>
            <person name="Howarth C."/>
            <person name="Imamovic A."/>
            <person name="Larimer J."/>
            <person name="Murphy C."/>
            <person name="Naylor J."/>
            <person name="Pearson M."/>
            <person name="Priest M."/>
            <person name="Roberts A."/>
            <person name="Saif S."/>
            <person name="Shea T."/>
            <person name="Sykes S."/>
            <person name="Wortman J."/>
            <person name="Nusbaum C."/>
            <person name="Birren B."/>
        </authorList>
    </citation>
    <scope>NUCLEOTIDE SEQUENCE [LARGE SCALE GENOMIC DNA]</scope>
    <source>
        <strain evidence="1 2">CA1873</strain>
    </source>
</reference>
<keyword evidence="2" id="KW-1185">Reference proteome</keyword>
<dbReference type="Proteomes" id="UP000053800">
    <property type="component" value="Unassembled WGS sequence"/>
</dbReference>
<proteinExistence type="predicted"/>
<protein>
    <submittedName>
        <fullName evidence="1">Uncharacterized protein</fullName>
    </submittedName>
</protein>
<accession>A0ABR5BC28</accession>
<evidence type="ECO:0000313" key="2">
    <source>
        <dbReference type="Proteomes" id="UP000053800"/>
    </source>
</evidence>
<name>A0ABR5BC28_CRYGA</name>
<evidence type="ECO:0000313" key="1">
    <source>
        <dbReference type="EMBL" id="KIR63861.1"/>
    </source>
</evidence>
<dbReference type="EMBL" id="KN848895">
    <property type="protein sequence ID" value="KIR63861.1"/>
    <property type="molecule type" value="Genomic_DNA"/>
</dbReference>